<sequence>MGGSSGSVPTGPVVEDEYATVRTSVWWDIENCQVPKACDPHLIAQNISSALAEMGYRGPVSISAFGDTSKIAQPAVQALNSTGIALNHVPAAPPFCWGFWKNTKDAAKKVNIKEFMLWLIDFEIDKLLVVVVSNAILLVVKMNCHKKLKPLKMENFNPRTDMYRFGIFSLKILIRMKLRNGTMEVFDMDVIKR</sequence>
<dbReference type="Pfam" id="PF01936">
    <property type="entry name" value="NYN"/>
    <property type="match status" value="1"/>
</dbReference>
<feature type="domain" description="NYN" evidence="1">
    <location>
        <begin position="22"/>
        <end position="128"/>
    </location>
</feature>
<reference evidence="2 3" key="1">
    <citation type="submission" date="2020-08" db="EMBL/GenBank/DDBJ databases">
        <title>Plant Genome Project.</title>
        <authorList>
            <person name="Zhang R.-G."/>
        </authorList>
    </citation>
    <scope>NUCLEOTIDE SEQUENCE [LARGE SCALE GENOMIC DNA]</scope>
    <source>
        <tissue evidence="2">Rhizome</tissue>
    </source>
</reference>
<dbReference type="GO" id="GO:0005777">
    <property type="term" value="C:peroxisome"/>
    <property type="evidence" value="ECO:0007669"/>
    <property type="project" value="InterPro"/>
</dbReference>
<dbReference type="GO" id="GO:0010468">
    <property type="term" value="P:regulation of gene expression"/>
    <property type="evidence" value="ECO:0007669"/>
    <property type="project" value="InterPro"/>
</dbReference>
<protein>
    <recommendedName>
        <fullName evidence="1">NYN domain-containing protein</fullName>
    </recommendedName>
</protein>
<dbReference type="GO" id="GO:0004540">
    <property type="term" value="F:RNA nuclease activity"/>
    <property type="evidence" value="ECO:0007669"/>
    <property type="project" value="InterPro"/>
</dbReference>
<keyword evidence="3" id="KW-1185">Reference proteome</keyword>
<proteinExistence type="predicted"/>
<organism evidence="2 3">
    <name type="scientific">Zingiber officinale</name>
    <name type="common">Ginger</name>
    <name type="synonym">Amomum zingiber</name>
    <dbReference type="NCBI Taxonomy" id="94328"/>
    <lineage>
        <taxon>Eukaryota</taxon>
        <taxon>Viridiplantae</taxon>
        <taxon>Streptophyta</taxon>
        <taxon>Embryophyta</taxon>
        <taxon>Tracheophyta</taxon>
        <taxon>Spermatophyta</taxon>
        <taxon>Magnoliopsida</taxon>
        <taxon>Liliopsida</taxon>
        <taxon>Zingiberales</taxon>
        <taxon>Zingiberaceae</taxon>
        <taxon>Zingiber</taxon>
    </lineage>
</organism>
<dbReference type="InterPro" id="IPR021139">
    <property type="entry name" value="NYN"/>
</dbReference>
<dbReference type="EMBL" id="JACMSC010000012">
    <property type="protein sequence ID" value="KAG6494617.1"/>
    <property type="molecule type" value="Genomic_DNA"/>
</dbReference>
<comment type="caution">
    <text evidence="2">The sequence shown here is derived from an EMBL/GenBank/DDBJ whole genome shotgun (WGS) entry which is preliminary data.</text>
</comment>
<gene>
    <name evidence="2" type="ORF">ZIOFF_042377</name>
</gene>
<dbReference type="PANTHER" id="PTHR14379">
    <property type="entry name" value="LIMKAIN B LKAP"/>
    <property type="match status" value="1"/>
</dbReference>
<dbReference type="AlphaFoldDB" id="A0A8J5FXB1"/>
<evidence type="ECO:0000259" key="1">
    <source>
        <dbReference type="Pfam" id="PF01936"/>
    </source>
</evidence>
<accession>A0A8J5FXB1</accession>
<evidence type="ECO:0000313" key="2">
    <source>
        <dbReference type="EMBL" id="KAG6494617.1"/>
    </source>
</evidence>
<name>A0A8J5FXB1_ZINOF</name>
<dbReference type="InterPro" id="IPR024768">
    <property type="entry name" value="Marf1"/>
</dbReference>
<dbReference type="Proteomes" id="UP000734854">
    <property type="component" value="Unassembled WGS sequence"/>
</dbReference>
<dbReference type="PANTHER" id="PTHR14379:SF3">
    <property type="entry name" value="MEIOSIS REGULATOR AND MRNA STABILITY FACTOR 1"/>
    <property type="match status" value="1"/>
</dbReference>
<evidence type="ECO:0000313" key="3">
    <source>
        <dbReference type="Proteomes" id="UP000734854"/>
    </source>
</evidence>
<dbReference type="CDD" id="cd10910">
    <property type="entry name" value="PIN_limkain_b1_N_like"/>
    <property type="match status" value="1"/>
</dbReference>